<evidence type="ECO:0000256" key="10">
    <source>
        <dbReference type="PIRNR" id="PIRNR000804"/>
    </source>
</evidence>
<dbReference type="EMBL" id="PNIK01000059">
    <property type="protein sequence ID" value="PMP67093.1"/>
    <property type="molecule type" value="Genomic_DNA"/>
</dbReference>
<dbReference type="GO" id="GO:0003887">
    <property type="term" value="F:DNA-directed DNA polymerase activity"/>
    <property type="evidence" value="ECO:0007669"/>
    <property type="project" value="UniProtKB-UniRule"/>
</dbReference>
<protein>
    <recommendedName>
        <fullName evidence="3 10">Beta sliding clamp</fullName>
    </recommendedName>
</protein>
<proteinExistence type="inferred from homology"/>
<dbReference type="GO" id="GO:0008408">
    <property type="term" value="F:3'-5' exonuclease activity"/>
    <property type="evidence" value="ECO:0007669"/>
    <property type="project" value="InterPro"/>
</dbReference>
<dbReference type="Gene3D" id="3.10.150.10">
    <property type="entry name" value="DNA Polymerase III, subunit A, domain 2"/>
    <property type="match status" value="1"/>
</dbReference>
<feature type="domain" description="DNA polymerase III beta sliding clamp N-terminal" evidence="11">
    <location>
        <begin position="1"/>
        <end position="123"/>
    </location>
</feature>
<evidence type="ECO:0000256" key="1">
    <source>
        <dbReference type="ARBA" id="ARBA00004496"/>
    </source>
</evidence>
<dbReference type="NCBIfam" id="TIGR00663">
    <property type="entry name" value="dnan"/>
    <property type="match status" value="1"/>
</dbReference>
<keyword evidence="4 10" id="KW-0963">Cytoplasm</keyword>
<evidence type="ECO:0000259" key="12">
    <source>
        <dbReference type="Pfam" id="PF02767"/>
    </source>
</evidence>
<dbReference type="InterPro" id="IPR022635">
    <property type="entry name" value="DNA_polIII_beta_C"/>
</dbReference>
<comment type="caution">
    <text evidence="14">The sequence shown here is derived from an EMBL/GenBank/DDBJ whole genome shotgun (WGS) entry which is preliminary data.</text>
</comment>
<evidence type="ECO:0000256" key="5">
    <source>
        <dbReference type="ARBA" id="ARBA00022679"/>
    </source>
</evidence>
<evidence type="ECO:0000313" key="15">
    <source>
        <dbReference type="Proteomes" id="UP000235460"/>
    </source>
</evidence>
<gene>
    <name evidence="14" type="primary">dnaN</name>
    <name evidence="14" type="ORF">C0190_04105</name>
</gene>
<feature type="domain" description="DNA polymerase III beta sliding clamp central" evidence="12">
    <location>
        <begin position="132"/>
        <end position="250"/>
    </location>
</feature>
<evidence type="ECO:0000259" key="11">
    <source>
        <dbReference type="Pfam" id="PF00712"/>
    </source>
</evidence>
<keyword evidence="8 10" id="KW-0239">DNA-directed DNA polymerase</keyword>
<dbReference type="Gene3D" id="3.70.10.10">
    <property type="match status" value="1"/>
</dbReference>
<comment type="subcellular location">
    <subcellularLocation>
        <location evidence="1 10">Cytoplasm</location>
    </subcellularLocation>
</comment>
<dbReference type="InterPro" id="IPR046938">
    <property type="entry name" value="DNA_clamp_sf"/>
</dbReference>
<evidence type="ECO:0000256" key="4">
    <source>
        <dbReference type="ARBA" id="ARBA00022490"/>
    </source>
</evidence>
<dbReference type="GO" id="GO:0005737">
    <property type="term" value="C:cytoplasm"/>
    <property type="evidence" value="ECO:0007669"/>
    <property type="project" value="UniProtKB-SubCell"/>
</dbReference>
<evidence type="ECO:0000256" key="9">
    <source>
        <dbReference type="ARBA" id="ARBA00023125"/>
    </source>
</evidence>
<dbReference type="SUPFAM" id="SSF55979">
    <property type="entry name" value="DNA clamp"/>
    <property type="match status" value="3"/>
</dbReference>
<accession>A0A2N7PNJ9</accession>
<keyword evidence="7 10" id="KW-0235">DNA replication</keyword>
<keyword evidence="6 10" id="KW-0548">Nucleotidyltransferase</keyword>
<dbReference type="Pfam" id="PF02768">
    <property type="entry name" value="DNA_pol3_beta_3"/>
    <property type="match status" value="1"/>
</dbReference>
<organism evidence="14 15">
    <name type="scientific">Thermodesulfobacterium geofontis</name>
    <dbReference type="NCBI Taxonomy" id="1295609"/>
    <lineage>
        <taxon>Bacteria</taxon>
        <taxon>Pseudomonadati</taxon>
        <taxon>Thermodesulfobacteriota</taxon>
        <taxon>Thermodesulfobacteria</taxon>
        <taxon>Thermodesulfobacteriales</taxon>
        <taxon>Thermodesulfobacteriaceae</taxon>
        <taxon>Thermodesulfobacterium</taxon>
    </lineage>
</organism>
<dbReference type="PANTHER" id="PTHR30478:SF0">
    <property type="entry name" value="BETA SLIDING CLAMP"/>
    <property type="match status" value="1"/>
</dbReference>
<dbReference type="Proteomes" id="UP000235460">
    <property type="component" value="Unassembled WGS sequence"/>
</dbReference>
<evidence type="ECO:0000256" key="2">
    <source>
        <dbReference type="ARBA" id="ARBA00010752"/>
    </source>
</evidence>
<feature type="domain" description="DNA polymerase III beta sliding clamp C-terminal" evidence="13">
    <location>
        <begin position="252"/>
        <end position="371"/>
    </location>
</feature>
<dbReference type="InterPro" id="IPR022634">
    <property type="entry name" value="DNA_polIII_beta_N"/>
</dbReference>
<dbReference type="Pfam" id="PF02767">
    <property type="entry name" value="DNA_pol3_beta_2"/>
    <property type="match status" value="1"/>
</dbReference>
<dbReference type="InterPro" id="IPR001001">
    <property type="entry name" value="DNA_polIII_beta"/>
</dbReference>
<evidence type="ECO:0000256" key="7">
    <source>
        <dbReference type="ARBA" id="ARBA00022705"/>
    </source>
</evidence>
<evidence type="ECO:0000256" key="3">
    <source>
        <dbReference type="ARBA" id="ARBA00021035"/>
    </source>
</evidence>
<dbReference type="GO" id="GO:0003677">
    <property type="term" value="F:DNA binding"/>
    <property type="evidence" value="ECO:0007669"/>
    <property type="project" value="UniProtKB-UniRule"/>
</dbReference>
<dbReference type="PIRSF" id="PIRSF000804">
    <property type="entry name" value="DNA_pol_III_b"/>
    <property type="match status" value="1"/>
</dbReference>
<name>A0A2N7PNJ9_9BACT</name>
<comment type="similarity">
    <text evidence="2 10">Belongs to the beta sliding clamp family.</text>
</comment>
<sequence>MKAKVETSRLERILKKVESVADKKASMAVLSMVLIEYKPNESYLYLLSTDLETGYKGKVFAEIEGGETSFCVPARKFYEIVKNFPEDEIYLIKEDNRLIIRDAQERILYNLAITDSEEFPSLPEFIEENALEIPGKVLAELISNTIFSTSKEESHFVLGGIYFEPIKEEGVLRAVASDGHRLVKLDREVIGIENVNFNEGFIVGRKAAKQIEDIAEEELIVKLGYINNYVVVWTSNSVFFARTIEGTYPDYRSVIPSSYENILKVDRKLLMDALKRVSLVIPEKFKPVTFDLKPNEITLISQEVELGKAQIKLSAVYEGKPLLVNYNADYILDALEVMNSEEVEIKIGEERTPALITGYRDEGFLYLVMPMVL</sequence>
<dbReference type="AlphaFoldDB" id="A0A2N7PNJ9"/>
<dbReference type="InterPro" id="IPR022637">
    <property type="entry name" value="DNA_polIII_beta_cen"/>
</dbReference>
<dbReference type="Pfam" id="PF00712">
    <property type="entry name" value="DNA_pol3_beta"/>
    <property type="match status" value="1"/>
</dbReference>
<comment type="subunit">
    <text evidence="10">Forms a ring-shaped head-to-tail homodimer around DNA.</text>
</comment>
<comment type="function">
    <text evidence="10">Confers DNA tethering and processivity to DNA polymerases and other proteins. Acts as a clamp, forming a ring around DNA (a reaction catalyzed by the clamp-loading complex) which diffuses in an ATP-independent manner freely and bidirectionally along dsDNA. Initially characterized for its ability to contact the catalytic subunit of DNA polymerase III (Pol III), a complex, multichain enzyme responsible for most of the replicative synthesis in bacteria; Pol III exhibits 3'-5' exonuclease proofreading activity. The beta chain is required for initiation of replication as well as for processivity of DNA replication.</text>
</comment>
<keyword evidence="5 10" id="KW-0808">Transferase</keyword>
<dbReference type="GO" id="GO:0006271">
    <property type="term" value="P:DNA strand elongation involved in DNA replication"/>
    <property type="evidence" value="ECO:0007669"/>
    <property type="project" value="TreeGrafter"/>
</dbReference>
<dbReference type="PANTHER" id="PTHR30478">
    <property type="entry name" value="DNA POLYMERASE III SUBUNIT BETA"/>
    <property type="match status" value="1"/>
</dbReference>
<evidence type="ECO:0000259" key="13">
    <source>
        <dbReference type="Pfam" id="PF02768"/>
    </source>
</evidence>
<evidence type="ECO:0000313" key="14">
    <source>
        <dbReference type="EMBL" id="PMP67093.1"/>
    </source>
</evidence>
<dbReference type="GO" id="GO:0009360">
    <property type="term" value="C:DNA polymerase III complex"/>
    <property type="evidence" value="ECO:0007669"/>
    <property type="project" value="InterPro"/>
</dbReference>
<evidence type="ECO:0000256" key="8">
    <source>
        <dbReference type="ARBA" id="ARBA00022932"/>
    </source>
</evidence>
<reference evidence="14 15" key="1">
    <citation type="submission" date="2018-01" db="EMBL/GenBank/DDBJ databases">
        <title>Metagenomic assembled genomes from two thermal pools in the Uzon Caldera, Kamchatka, Russia.</title>
        <authorList>
            <person name="Wilkins L."/>
            <person name="Ettinger C."/>
        </authorList>
    </citation>
    <scope>NUCLEOTIDE SEQUENCE [LARGE SCALE GENOMIC DNA]</scope>
    <source>
        <strain evidence="14">ZAV-08</strain>
    </source>
</reference>
<dbReference type="CDD" id="cd00140">
    <property type="entry name" value="beta_clamp"/>
    <property type="match status" value="1"/>
</dbReference>
<keyword evidence="9" id="KW-0238">DNA-binding</keyword>
<dbReference type="SMART" id="SM00480">
    <property type="entry name" value="POL3Bc"/>
    <property type="match status" value="1"/>
</dbReference>
<evidence type="ECO:0000256" key="6">
    <source>
        <dbReference type="ARBA" id="ARBA00022695"/>
    </source>
</evidence>